<protein>
    <submittedName>
        <fullName evidence="5">AraC family transcriptional regulator</fullName>
    </submittedName>
</protein>
<name>A0ABT4CXI6_9CLOT</name>
<dbReference type="RefSeq" id="WP_268051609.1">
    <property type="nucleotide sequence ID" value="NZ_JAPQES010000007.1"/>
</dbReference>
<dbReference type="InterPro" id="IPR050959">
    <property type="entry name" value="MarA-like"/>
</dbReference>
<feature type="domain" description="HTH araC/xylS-type" evidence="4">
    <location>
        <begin position="13"/>
        <end position="111"/>
    </location>
</feature>
<organism evidence="5 6">
    <name type="scientific">Clostridium ganghwense</name>
    <dbReference type="NCBI Taxonomy" id="312089"/>
    <lineage>
        <taxon>Bacteria</taxon>
        <taxon>Bacillati</taxon>
        <taxon>Bacillota</taxon>
        <taxon>Clostridia</taxon>
        <taxon>Eubacteriales</taxon>
        <taxon>Clostridiaceae</taxon>
        <taxon>Clostridium</taxon>
    </lineage>
</organism>
<dbReference type="SMART" id="SM00342">
    <property type="entry name" value="HTH_ARAC"/>
    <property type="match status" value="1"/>
</dbReference>
<dbReference type="Gene3D" id="1.10.10.60">
    <property type="entry name" value="Homeodomain-like"/>
    <property type="match status" value="2"/>
</dbReference>
<comment type="caution">
    <text evidence="5">The sequence shown here is derived from an EMBL/GenBank/DDBJ whole genome shotgun (WGS) entry which is preliminary data.</text>
</comment>
<gene>
    <name evidence="5" type="ORF">OXH55_18370</name>
</gene>
<dbReference type="InterPro" id="IPR018060">
    <property type="entry name" value="HTH_AraC"/>
</dbReference>
<dbReference type="SMART" id="SM00871">
    <property type="entry name" value="AraC_E_bind"/>
    <property type="match status" value="1"/>
</dbReference>
<dbReference type="PRINTS" id="PR00032">
    <property type="entry name" value="HTHARAC"/>
</dbReference>
<dbReference type="PANTHER" id="PTHR47504">
    <property type="entry name" value="RIGHT ORIGIN-BINDING PROTEIN"/>
    <property type="match status" value="1"/>
</dbReference>
<dbReference type="InterPro" id="IPR009057">
    <property type="entry name" value="Homeodomain-like_sf"/>
</dbReference>
<dbReference type="InterPro" id="IPR029441">
    <property type="entry name" value="Cass2"/>
</dbReference>
<dbReference type="EMBL" id="JAPQES010000007">
    <property type="protein sequence ID" value="MCY6372599.1"/>
    <property type="molecule type" value="Genomic_DNA"/>
</dbReference>
<evidence type="ECO:0000256" key="3">
    <source>
        <dbReference type="ARBA" id="ARBA00023163"/>
    </source>
</evidence>
<dbReference type="InterPro" id="IPR011256">
    <property type="entry name" value="Reg_factor_effector_dom_sf"/>
</dbReference>
<dbReference type="Pfam" id="PF14526">
    <property type="entry name" value="Cass2"/>
    <property type="match status" value="1"/>
</dbReference>
<dbReference type="SUPFAM" id="SSF55136">
    <property type="entry name" value="Probable bacterial effector-binding domain"/>
    <property type="match status" value="1"/>
</dbReference>
<reference evidence="5" key="1">
    <citation type="submission" date="2022-12" db="EMBL/GenBank/DDBJ databases">
        <authorList>
            <person name="Wang J."/>
        </authorList>
    </citation>
    <scope>NUCLEOTIDE SEQUENCE</scope>
    <source>
        <strain evidence="5">HY-42-06</strain>
    </source>
</reference>
<dbReference type="Pfam" id="PF12833">
    <property type="entry name" value="HTH_18"/>
    <property type="match status" value="1"/>
</dbReference>
<dbReference type="InterPro" id="IPR010499">
    <property type="entry name" value="AraC_E-bd"/>
</dbReference>
<sequence>MEVRKIDFIQNLQKAIDYMEEHILEPITYEDVAKHIYVSSYHFHRTFSLITGITANEYIRNRRLSMAGQEISISNAKVIDIALKYGYNSPESFTKAFTRFHGITPNVARRAGMKLKSFNRLLIKIKLEGGTVMDYRIEKREEFKLLAKIRKFRNESISEAGNTEIPDFWKECGDNGTFDVLKQNSSKHDIYGACAPISKESTHFDYGIGMEFNDGNIPEGYKIWEVKPTLWAVFKCIGETPNCIAETWEKIFSEFLPGSEYSMIDDTDFELYSHEPNADCFCEIWVPVKKKTYV</sequence>
<evidence type="ECO:0000256" key="2">
    <source>
        <dbReference type="ARBA" id="ARBA00023125"/>
    </source>
</evidence>
<keyword evidence="2" id="KW-0238">DNA-binding</keyword>
<dbReference type="PROSITE" id="PS01124">
    <property type="entry name" value="HTH_ARAC_FAMILY_2"/>
    <property type="match status" value="1"/>
</dbReference>
<evidence type="ECO:0000313" key="6">
    <source>
        <dbReference type="Proteomes" id="UP001079657"/>
    </source>
</evidence>
<proteinExistence type="predicted"/>
<accession>A0ABT4CXI6</accession>
<keyword evidence="1" id="KW-0805">Transcription regulation</keyword>
<dbReference type="InterPro" id="IPR020449">
    <property type="entry name" value="Tscrpt_reg_AraC-type_HTH"/>
</dbReference>
<evidence type="ECO:0000259" key="4">
    <source>
        <dbReference type="PROSITE" id="PS01124"/>
    </source>
</evidence>
<dbReference type="Gene3D" id="3.20.80.10">
    <property type="entry name" value="Regulatory factor, effector binding domain"/>
    <property type="match status" value="1"/>
</dbReference>
<keyword evidence="3" id="KW-0804">Transcription</keyword>
<keyword evidence="6" id="KW-1185">Reference proteome</keyword>
<dbReference type="Proteomes" id="UP001079657">
    <property type="component" value="Unassembled WGS sequence"/>
</dbReference>
<evidence type="ECO:0000256" key="1">
    <source>
        <dbReference type="ARBA" id="ARBA00023015"/>
    </source>
</evidence>
<dbReference type="PANTHER" id="PTHR47504:SF5">
    <property type="entry name" value="RIGHT ORIGIN-BINDING PROTEIN"/>
    <property type="match status" value="1"/>
</dbReference>
<evidence type="ECO:0000313" key="5">
    <source>
        <dbReference type="EMBL" id="MCY6372599.1"/>
    </source>
</evidence>
<dbReference type="SUPFAM" id="SSF46689">
    <property type="entry name" value="Homeodomain-like"/>
    <property type="match status" value="2"/>
</dbReference>